<proteinExistence type="predicted"/>
<dbReference type="Proteomes" id="UP000051276">
    <property type="component" value="Unassembled WGS sequence"/>
</dbReference>
<dbReference type="STRING" id="54398.Ga0074115_10659"/>
<reference evidence="3 4" key="1">
    <citation type="submission" date="2015-11" db="EMBL/GenBank/DDBJ databases">
        <title>The genome of Candidatus Endoriftia persephone in Ridgeia piscesae and population structure of the North Eastern Pacific vestimentiferan symbionts.</title>
        <authorList>
            <person name="Perez M."/>
            <person name="Juniper K.S."/>
        </authorList>
    </citation>
    <scope>NUCLEOTIDE SEQUENCE [LARGE SCALE GENOMIC DNA]</scope>
    <source>
        <strain evidence="2">Ind10</strain>
        <strain evidence="1">Ind11</strain>
    </source>
</reference>
<dbReference type="EMBL" id="LDXT01000096">
    <property type="protein sequence ID" value="KRT53624.1"/>
    <property type="molecule type" value="Genomic_DNA"/>
</dbReference>
<evidence type="ECO:0000313" key="4">
    <source>
        <dbReference type="Proteomes" id="UP000051634"/>
    </source>
</evidence>
<dbReference type="Proteomes" id="UP000051634">
    <property type="component" value="Unassembled WGS sequence"/>
</dbReference>
<protein>
    <submittedName>
        <fullName evidence="2">Uncharacterized protein</fullName>
    </submittedName>
</protein>
<evidence type="ECO:0000313" key="2">
    <source>
        <dbReference type="EMBL" id="KRT56747.1"/>
    </source>
</evidence>
<dbReference type="EMBL" id="LMXI01000674">
    <property type="protein sequence ID" value="KRT56747.1"/>
    <property type="molecule type" value="Genomic_DNA"/>
</dbReference>
<gene>
    <name evidence="1" type="ORF">Ga0074115_10659</name>
    <name evidence="2" type="ORF">Ga0076813_10205</name>
</gene>
<organism evidence="2 3">
    <name type="scientific">endosymbiont of Ridgeia piscesae</name>
    <dbReference type="NCBI Taxonomy" id="54398"/>
    <lineage>
        <taxon>Bacteria</taxon>
        <taxon>Pseudomonadati</taxon>
        <taxon>Pseudomonadota</taxon>
        <taxon>Gammaproteobacteria</taxon>
        <taxon>sulfur-oxidizing symbionts</taxon>
    </lineage>
</organism>
<evidence type="ECO:0000313" key="3">
    <source>
        <dbReference type="Proteomes" id="UP000051276"/>
    </source>
</evidence>
<evidence type="ECO:0000313" key="1">
    <source>
        <dbReference type="EMBL" id="KRT53624.1"/>
    </source>
</evidence>
<name>A0A0T5Z1P3_9GAMM</name>
<accession>A0A0T5Z1P3</accession>
<dbReference type="AlphaFoldDB" id="A0A0T5Z1P3"/>
<keyword evidence="4" id="KW-1185">Reference proteome</keyword>
<comment type="caution">
    <text evidence="2">The sequence shown here is derived from an EMBL/GenBank/DDBJ whole genome shotgun (WGS) entry which is preliminary data.</text>
</comment>
<sequence length="60" mass="6655">MACNRFVALMFLEDCIHERSFSYGLLPSRGDQPVMEEELAGAGVTLTRQQQEIVLVASVP</sequence>